<proteinExistence type="predicted"/>
<dbReference type="GO" id="GO:0005886">
    <property type="term" value="C:plasma membrane"/>
    <property type="evidence" value="ECO:0007669"/>
    <property type="project" value="UniProtKB-SubCell"/>
</dbReference>
<dbReference type="PANTHER" id="PTHR30250:SF11">
    <property type="entry name" value="O-ANTIGEN TRANSPORTER-RELATED"/>
    <property type="match status" value="1"/>
</dbReference>
<feature type="transmembrane region" description="Helical" evidence="6">
    <location>
        <begin position="445"/>
        <end position="463"/>
    </location>
</feature>
<feature type="transmembrane region" description="Helical" evidence="6">
    <location>
        <begin position="44"/>
        <end position="61"/>
    </location>
</feature>
<dbReference type="PANTHER" id="PTHR30250">
    <property type="entry name" value="PST FAMILY PREDICTED COLANIC ACID TRANSPORTER"/>
    <property type="match status" value="1"/>
</dbReference>
<evidence type="ECO:0000256" key="1">
    <source>
        <dbReference type="ARBA" id="ARBA00004651"/>
    </source>
</evidence>
<dbReference type="KEGG" id="halu:HUG12_01090"/>
<evidence type="ECO:0000256" key="5">
    <source>
        <dbReference type="ARBA" id="ARBA00023136"/>
    </source>
</evidence>
<keyword evidence="8" id="KW-1185">Reference proteome</keyword>
<feature type="transmembrane region" description="Helical" evidence="6">
    <location>
        <begin position="154"/>
        <end position="171"/>
    </location>
</feature>
<feature type="transmembrane region" description="Helical" evidence="6">
    <location>
        <begin position="297"/>
        <end position="317"/>
    </location>
</feature>
<sequence>MAAATANLSIRRESLISAASNVVLVAVHLATLALLTRALGSTGLGAYFYAISASFIAIIPSRELSEIMRKRASEVDSSSAEFFGLAQAGTALYLIAFAGALLLAAPTLVARTPLTGPTVLAFGVYTAVLTQSAMSTRLYDAAGSPGASMVAQSLRETAFLGGVLALVWFGAASPRSVLLLGAGIHLSAALCIYVLVGLVPRLPSRESLASGAEFGKWSFPTGIASHLWEQAPTLLMGVVLGGSAVATYETAKRVAMVGSYLATCINDPLLVKISAMDTADEDVLDYVRLAIDYTPSVAIPAVFLMAPVASELLLVAAGPEYATAGLVLLGVASIHVLSGVKTPIAAAIHGVDRPRYVFYLTAATLVAGVPAVVLGAAAGGVEGVVLALVALELAGVVGSEVAARYAFGRVVLPETFHLQFGAAAAAGALVWAASHALDVTPVSTLGPVLAVGTAVHFGLFALASEQFRAGSVRTLRDLSGFLGARTSV</sequence>
<keyword evidence="2" id="KW-1003">Cell membrane</keyword>
<feature type="transmembrane region" description="Helical" evidence="6">
    <location>
        <begin position="114"/>
        <end position="133"/>
    </location>
</feature>
<evidence type="ECO:0000256" key="6">
    <source>
        <dbReference type="SAM" id="Phobius"/>
    </source>
</evidence>
<keyword evidence="3 6" id="KW-0812">Transmembrane</keyword>
<evidence type="ECO:0000256" key="4">
    <source>
        <dbReference type="ARBA" id="ARBA00022989"/>
    </source>
</evidence>
<protein>
    <submittedName>
        <fullName evidence="7">Oligosaccharide flippase family protein</fullName>
    </submittedName>
</protein>
<keyword evidence="4 6" id="KW-1133">Transmembrane helix</keyword>
<keyword evidence="5 6" id="KW-0472">Membrane</keyword>
<organism evidence="7 8">
    <name type="scientific">Halorarum salinum</name>
    <dbReference type="NCBI Taxonomy" id="2743089"/>
    <lineage>
        <taxon>Archaea</taxon>
        <taxon>Methanobacteriati</taxon>
        <taxon>Methanobacteriota</taxon>
        <taxon>Stenosarchaea group</taxon>
        <taxon>Halobacteria</taxon>
        <taxon>Halobacteriales</taxon>
        <taxon>Haloferacaceae</taxon>
        <taxon>Halorarum</taxon>
    </lineage>
</organism>
<dbReference type="GeneID" id="56036011"/>
<accession>A0A7D5Q941</accession>
<dbReference type="InterPro" id="IPR050833">
    <property type="entry name" value="Poly_Biosynth_Transport"/>
</dbReference>
<evidence type="ECO:0000313" key="7">
    <source>
        <dbReference type="EMBL" id="QLG60419.1"/>
    </source>
</evidence>
<dbReference type="EMBL" id="CP058579">
    <property type="protein sequence ID" value="QLG60419.1"/>
    <property type="molecule type" value="Genomic_DNA"/>
</dbReference>
<comment type="subcellular location">
    <subcellularLocation>
        <location evidence="1">Cell membrane</location>
        <topology evidence="1">Multi-pass membrane protein</topology>
    </subcellularLocation>
</comment>
<evidence type="ECO:0000256" key="3">
    <source>
        <dbReference type="ARBA" id="ARBA00022692"/>
    </source>
</evidence>
<feature type="transmembrane region" description="Helical" evidence="6">
    <location>
        <begin position="323"/>
        <end position="344"/>
    </location>
</feature>
<reference evidence="7 8" key="1">
    <citation type="submission" date="2020-06" db="EMBL/GenBank/DDBJ databases">
        <title>NJ-3-1, isolated from saline soil.</title>
        <authorList>
            <person name="Cui H.L."/>
            <person name="Shi X."/>
        </authorList>
    </citation>
    <scope>NUCLEOTIDE SEQUENCE [LARGE SCALE GENOMIC DNA]</scope>
    <source>
        <strain evidence="7 8">NJ-3-1</strain>
    </source>
</reference>
<feature type="transmembrane region" description="Helical" evidence="6">
    <location>
        <begin position="415"/>
        <end position="433"/>
    </location>
</feature>
<gene>
    <name evidence="7" type="ORF">HUG12_01090</name>
</gene>
<feature type="transmembrane region" description="Helical" evidence="6">
    <location>
        <begin position="82"/>
        <end position="108"/>
    </location>
</feature>
<feature type="transmembrane region" description="Helical" evidence="6">
    <location>
        <begin position="356"/>
        <end position="378"/>
    </location>
</feature>
<feature type="transmembrane region" description="Helical" evidence="6">
    <location>
        <begin position="177"/>
        <end position="199"/>
    </location>
</feature>
<name>A0A7D5Q941_9EURY</name>
<dbReference type="Proteomes" id="UP000509626">
    <property type="component" value="Chromosome"/>
</dbReference>
<feature type="transmembrane region" description="Helical" evidence="6">
    <location>
        <begin position="384"/>
        <end position="403"/>
    </location>
</feature>
<dbReference type="OrthoDB" id="112053at2157"/>
<evidence type="ECO:0000256" key="2">
    <source>
        <dbReference type="ARBA" id="ARBA00022475"/>
    </source>
</evidence>
<dbReference type="Pfam" id="PF13440">
    <property type="entry name" value="Polysacc_synt_3"/>
    <property type="match status" value="1"/>
</dbReference>
<evidence type="ECO:0000313" key="8">
    <source>
        <dbReference type="Proteomes" id="UP000509626"/>
    </source>
</evidence>
<dbReference type="RefSeq" id="WP_179267005.1">
    <property type="nucleotide sequence ID" value="NZ_CP058579.1"/>
</dbReference>
<feature type="transmembrane region" description="Helical" evidence="6">
    <location>
        <begin position="15"/>
        <end position="38"/>
    </location>
</feature>
<dbReference type="AlphaFoldDB" id="A0A7D5Q941"/>